<dbReference type="RefSeq" id="WP_011190181.1">
    <property type="nucleotide sequence ID" value="NC_006138.1"/>
</dbReference>
<dbReference type="Pfam" id="PF01636">
    <property type="entry name" value="APH"/>
    <property type="match status" value="1"/>
</dbReference>
<dbReference type="Gene3D" id="3.30.200.20">
    <property type="entry name" value="Phosphorylase Kinase, domain 1"/>
    <property type="match status" value="1"/>
</dbReference>
<dbReference type="SUPFAM" id="SSF56112">
    <property type="entry name" value="Protein kinase-like (PK-like)"/>
    <property type="match status" value="1"/>
</dbReference>
<dbReference type="InterPro" id="IPR011009">
    <property type="entry name" value="Kinase-like_dom_sf"/>
</dbReference>
<dbReference type="Gene3D" id="3.90.1200.10">
    <property type="match status" value="1"/>
</dbReference>
<evidence type="ECO:0000313" key="3">
    <source>
        <dbReference type="Proteomes" id="UP000000602"/>
    </source>
</evidence>
<accession>Q6AJ11</accession>
<keyword evidence="3" id="KW-1185">Reference proteome</keyword>
<protein>
    <recommendedName>
        <fullName evidence="1">Aminoglycoside phosphotransferase domain-containing protein</fullName>
    </recommendedName>
</protein>
<dbReference type="KEGG" id="dps:DP2940"/>
<dbReference type="InterPro" id="IPR002575">
    <property type="entry name" value="Aminoglycoside_PTrfase"/>
</dbReference>
<dbReference type="eggNOG" id="COG3178">
    <property type="taxonomic scope" value="Bacteria"/>
</dbReference>
<dbReference type="STRING" id="177439.DP2940"/>
<dbReference type="AlphaFoldDB" id="Q6AJ11"/>
<feature type="domain" description="Aminoglycoside phosphotransferase" evidence="1">
    <location>
        <begin position="28"/>
        <end position="253"/>
    </location>
</feature>
<organism evidence="2 3">
    <name type="scientific">Desulfotalea psychrophila (strain LSv54 / DSM 12343)</name>
    <dbReference type="NCBI Taxonomy" id="177439"/>
    <lineage>
        <taxon>Bacteria</taxon>
        <taxon>Pseudomonadati</taxon>
        <taxon>Thermodesulfobacteriota</taxon>
        <taxon>Desulfobulbia</taxon>
        <taxon>Desulfobulbales</taxon>
        <taxon>Desulfocapsaceae</taxon>
        <taxon>Desulfotalea</taxon>
    </lineage>
</organism>
<evidence type="ECO:0000259" key="1">
    <source>
        <dbReference type="Pfam" id="PF01636"/>
    </source>
</evidence>
<proteinExistence type="predicted"/>
<name>Q6AJ11_DESPS</name>
<dbReference type="EMBL" id="CR522870">
    <property type="protein sequence ID" value="CAG37669.1"/>
    <property type="molecule type" value="Genomic_DNA"/>
</dbReference>
<sequence>MQEKDRAVVTELLQKAGREDFIPLQENQLAGDGSSRRFYRLASGGETLIAVLPAGEEAKDRAESRAAYHIGGYLLACGTPVPAIYGWDEASGGLLFQDLGNTRLQDVAHTEEGRQLYRQLVRALAGMNCRARGIDSSWCWDSPCYDRSLMLERESGYFLRAFWQGLLGQEVPIGLAEEFSSLADAVSLYSTDFFLHRDFQSRNIMIHAGRPSIIDFQGGRRGPLGYDLASLLYDPYVDLDEDFRALLWEDYLAALGAQIDISREDFAKQYSLLACQRSLQIIGAFSWLSAVAKKTFFVQFIRPSLLNLEKILSAPYYQNYRVLRQTVRRGLSLYR</sequence>
<gene>
    <name evidence="2" type="ordered locus">DP2940</name>
</gene>
<evidence type="ECO:0000313" key="2">
    <source>
        <dbReference type="EMBL" id="CAG37669.1"/>
    </source>
</evidence>
<dbReference type="Proteomes" id="UP000000602">
    <property type="component" value="Chromosome"/>
</dbReference>
<dbReference type="OrthoDB" id="9809275at2"/>
<dbReference type="HOGENOM" id="CLU_021467_0_0_7"/>
<reference evidence="3" key="1">
    <citation type="journal article" date="2004" name="Environ. Microbiol.">
        <title>The genome of Desulfotalea psychrophila, a sulfate-reducing bacterium from permanently cold Arctic sediments.</title>
        <authorList>
            <person name="Rabus R."/>
            <person name="Ruepp A."/>
            <person name="Frickey T."/>
            <person name="Rattei T."/>
            <person name="Fartmann B."/>
            <person name="Stark M."/>
            <person name="Bauer M."/>
            <person name="Zibat A."/>
            <person name="Lombardot T."/>
            <person name="Becker I."/>
            <person name="Amann J."/>
            <person name="Gellner K."/>
            <person name="Teeling H."/>
            <person name="Leuschner W.D."/>
            <person name="Gloeckner F.-O."/>
            <person name="Lupas A.N."/>
            <person name="Amann R."/>
            <person name="Klenk H.-P."/>
        </authorList>
    </citation>
    <scope>NUCLEOTIDE SEQUENCE [LARGE SCALE GENOMIC DNA]</scope>
    <source>
        <strain evidence="3">DSM 12343 / LSv54</strain>
    </source>
</reference>